<dbReference type="PaxDb" id="2850-Phatr35513"/>
<protein>
    <recommendedName>
        <fullName evidence="5">Large ribosomal subunit protein bL12 C-terminal domain-containing protein</fullName>
    </recommendedName>
</protein>
<dbReference type="GO" id="GO:1990904">
    <property type="term" value="C:ribonucleoprotein complex"/>
    <property type="evidence" value="ECO:0007669"/>
    <property type="project" value="UniProtKB-KW"/>
</dbReference>
<evidence type="ECO:0000256" key="1">
    <source>
        <dbReference type="ARBA" id="ARBA00007197"/>
    </source>
</evidence>
<feature type="domain" description="Large ribosomal subunit protein bL12 C-terminal" evidence="5">
    <location>
        <begin position="167"/>
        <end position="233"/>
    </location>
</feature>
<reference evidence="6 7" key="1">
    <citation type="journal article" date="2008" name="Nature">
        <title>The Phaeodactylum genome reveals the evolutionary history of diatom genomes.</title>
        <authorList>
            <person name="Bowler C."/>
            <person name="Allen A.E."/>
            <person name="Badger J.H."/>
            <person name="Grimwood J."/>
            <person name="Jabbari K."/>
            <person name="Kuo A."/>
            <person name="Maheswari U."/>
            <person name="Martens C."/>
            <person name="Maumus F."/>
            <person name="Otillar R.P."/>
            <person name="Rayko E."/>
            <person name="Salamov A."/>
            <person name="Vandepoele K."/>
            <person name="Beszteri B."/>
            <person name="Gruber A."/>
            <person name="Heijde M."/>
            <person name="Katinka M."/>
            <person name="Mock T."/>
            <person name="Valentin K."/>
            <person name="Verret F."/>
            <person name="Berges J.A."/>
            <person name="Brownlee C."/>
            <person name="Cadoret J.P."/>
            <person name="Chiovitti A."/>
            <person name="Choi C.J."/>
            <person name="Coesel S."/>
            <person name="De Martino A."/>
            <person name="Detter J.C."/>
            <person name="Durkin C."/>
            <person name="Falciatore A."/>
            <person name="Fournet J."/>
            <person name="Haruta M."/>
            <person name="Huysman M.J."/>
            <person name="Jenkins B.D."/>
            <person name="Jiroutova K."/>
            <person name="Jorgensen R.E."/>
            <person name="Joubert Y."/>
            <person name="Kaplan A."/>
            <person name="Kroger N."/>
            <person name="Kroth P.G."/>
            <person name="La Roche J."/>
            <person name="Lindquist E."/>
            <person name="Lommer M."/>
            <person name="Martin-Jezequel V."/>
            <person name="Lopez P.J."/>
            <person name="Lucas S."/>
            <person name="Mangogna M."/>
            <person name="McGinnis K."/>
            <person name="Medlin L.K."/>
            <person name="Montsant A."/>
            <person name="Oudot-Le Secq M.P."/>
            <person name="Napoli C."/>
            <person name="Obornik M."/>
            <person name="Parker M.S."/>
            <person name="Petit J.L."/>
            <person name="Porcel B.M."/>
            <person name="Poulsen N."/>
            <person name="Robison M."/>
            <person name="Rychlewski L."/>
            <person name="Rynearson T.A."/>
            <person name="Schmutz J."/>
            <person name="Shapiro H."/>
            <person name="Siaut M."/>
            <person name="Stanley M."/>
            <person name="Sussman M.R."/>
            <person name="Taylor A.R."/>
            <person name="Vardi A."/>
            <person name="von Dassow P."/>
            <person name="Vyverman W."/>
            <person name="Willis A."/>
            <person name="Wyrwicz L.S."/>
            <person name="Rokhsar D.S."/>
            <person name="Weissenbach J."/>
            <person name="Armbrust E.V."/>
            <person name="Green B.R."/>
            <person name="Van de Peer Y."/>
            <person name="Grigoriev I.V."/>
        </authorList>
    </citation>
    <scope>NUCLEOTIDE SEQUENCE [LARGE SCALE GENOMIC DNA]</scope>
    <source>
        <strain evidence="6 7">CCAP 1055/1</strain>
    </source>
</reference>
<dbReference type="InterPro" id="IPR000206">
    <property type="entry name" value="Ribosomal_bL12"/>
</dbReference>
<reference evidence="7" key="2">
    <citation type="submission" date="2008-08" db="EMBL/GenBank/DDBJ databases">
        <authorList>
            <consortium name="Diatom Consortium"/>
            <person name="Grigoriev I."/>
            <person name="Grimwood J."/>
            <person name="Kuo A."/>
            <person name="Otillar R.P."/>
            <person name="Salamov A."/>
            <person name="Detter J.C."/>
            <person name="Lindquist E."/>
            <person name="Shapiro H."/>
            <person name="Lucas S."/>
            <person name="Glavina del Rio T."/>
            <person name="Pitluck S."/>
            <person name="Rokhsar D."/>
            <person name="Bowler C."/>
        </authorList>
    </citation>
    <scope>GENOME REANNOTATION</scope>
    <source>
        <strain evidence="7">CCAP 1055/1</strain>
    </source>
</reference>
<proteinExistence type="inferred from homology"/>
<dbReference type="PANTHER" id="PTHR45987:SF4">
    <property type="entry name" value="LARGE RIBOSOMAL SUBUNIT PROTEIN BL12M"/>
    <property type="match status" value="1"/>
</dbReference>
<dbReference type="STRING" id="556484.B7FZM3"/>
<dbReference type="InParanoid" id="B7FZM3"/>
<evidence type="ECO:0000259" key="5">
    <source>
        <dbReference type="Pfam" id="PF00542"/>
    </source>
</evidence>
<dbReference type="OrthoDB" id="250175at2759"/>
<dbReference type="Proteomes" id="UP000000759">
    <property type="component" value="Chromosome 8"/>
</dbReference>
<dbReference type="Gene3D" id="3.30.1390.10">
    <property type="match status" value="1"/>
</dbReference>
<evidence type="ECO:0000313" key="7">
    <source>
        <dbReference type="Proteomes" id="UP000000759"/>
    </source>
</evidence>
<dbReference type="InterPro" id="IPR013823">
    <property type="entry name" value="Ribosomal_bL12_C"/>
</dbReference>
<gene>
    <name evidence="6" type="ORF">PHATRDRAFT_35513</name>
</gene>
<dbReference type="KEGG" id="pti:PHATRDRAFT_35513"/>
<keyword evidence="2" id="KW-0689">Ribosomal protein</keyword>
<dbReference type="SUPFAM" id="SSF54736">
    <property type="entry name" value="ClpS-like"/>
    <property type="match status" value="1"/>
</dbReference>
<evidence type="ECO:0000256" key="2">
    <source>
        <dbReference type="ARBA" id="ARBA00022980"/>
    </source>
</evidence>
<dbReference type="HOGENOM" id="CLU_086499_0_0_1"/>
<dbReference type="GeneID" id="7200767"/>
<feature type="region of interest" description="Disordered" evidence="4">
    <location>
        <begin position="43"/>
        <end position="76"/>
    </location>
</feature>
<organism evidence="6 7">
    <name type="scientific">Phaeodactylum tricornutum (strain CCAP 1055/1)</name>
    <dbReference type="NCBI Taxonomy" id="556484"/>
    <lineage>
        <taxon>Eukaryota</taxon>
        <taxon>Sar</taxon>
        <taxon>Stramenopiles</taxon>
        <taxon>Ochrophyta</taxon>
        <taxon>Bacillariophyta</taxon>
        <taxon>Bacillariophyceae</taxon>
        <taxon>Bacillariophycidae</taxon>
        <taxon>Naviculales</taxon>
        <taxon>Phaeodactylaceae</taxon>
        <taxon>Phaeodactylum</taxon>
    </lineage>
</organism>
<dbReference type="RefSeq" id="XP_002180173.1">
    <property type="nucleotide sequence ID" value="XM_002180137.1"/>
</dbReference>
<accession>B7FZM3</accession>
<dbReference type="EMBL" id="CM000611">
    <property type="protein sequence ID" value="EEC48364.1"/>
    <property type="molecule type" value="Genomic_DNA"/>
</dbReference>
<dbReference type="PANTHER" id="PTHR45987">
    <property type="entry name" value="39S RIBOSOMAL PROTEIN L12"/>
    <property type="match status" value="1"/>
</dbReference>
<dbReference type="GO" id="GO:0006412">
    <property type="term" value="P:translation"/>
    <property type="evidence" value="ECO:0007669"/>
    <property type="project" value="InterPro"/>
</dbReference>
<dbReference type="GO" id="GO:0003729">
    <property type="term" value="F:mRNA binding"/>
    <property type="evidence" value="ECO:0007669"/>
    <property type="project" value="TreeGrafter"/>
</dbReference>
<sequence>MCGGGHVAWNPKGSGTGRRFLQSDAVPLAPRFRVRSCGRRLQTSAGRSNLSTAATAVASTPAQANSDTSTNSATASPRPIIWTTHRLNATQIATVDAIFHKLLWLDLFELGTLNDEINRRLGIVLTPKQSQALERQLLVRQARIDGQSLAGPGGPAAAPVEAAPVTFDLKLVGYDASAKIKVIKEVRSLAELGLKEAKEMVEGAPKVILKNLKPEQAEELKAKLEAAGGQVELV</sequence>
<evidence type="ECO:0000256" key="3">
    <source>
        <dbReference type="ARBA" id="ARBA00023274"/>
    </source>
</evidence>
<evidence type="ECO:0000256" key="4">
    <source>
        <dbReference type="SAM" id="MobiDB-lite"/>
    </source>
</evidence>
<feature type="compositionally biased region" description="Low complexity" evidence="4">
    <location>
        <begin position="52"/>
        <end position="76"/>
    </location>
</feature>
<name>B7FZM3_PHATC</name>
<dbReference type="FunFam" id="3.30.1390.10:FF:000001">
    <property type="entry name" value="50S ribosomal protein L7/L12"/>
    <property type="match status" value="1"/>
</dbReference>
<dbReference type="eggNOG" id="KOG1715">
    <property type="taxonomic scope" value="Eukaryota"/>
</dbReference>
<comment type="similarity">
    <text evidence="1">Belongs to the bacterial ribosomal protein bL12 family.</text>
</comment>
<dbReference type="Pfam" id="PF00542">
    <property type="entry name" value="Ribosomal_L12"/>
    <property type="match status" value="1"/>
</dbReference>
<dbReference type="GO" id="GO:0005840">
    <property type="term" value="C:ribosome"/>
    <property type="evidence" value="ECO:0007669"/>
    <property type="project" value="UniProtKB-KW"/>
</dbReference>
<keyword evidence="3" id="KW-0687">Ribonucleoprotein</keyword>
<dbReference type="CDD" id="cd00387">
    <property type="entry name" value="Ribosomal_L7_L12"/>
    <property type="match status" value="1"/>
</dbReference>
<keyword evidence="7" id="KW-1185">Reference proteome</keyword>
<dbReference type="InterPro" id="IPR014719">
    <property type="entry name" value="Ribosomal_bL12_C/ClpS-like"/>
</dbReference>
<evidence type="ECO:0000313" key="6">
    <source>
        <dbReference type="EMBL" id="EEC48364.1"/>
    </source>
</evidence>
<dbReference type="GO" id="GO:0003735">
    <property type="term" value="F:structural constituent of ribosome"/>
    <property type="evidence" value="ECO:0007669"/>
    <property type="project" value="InterPro"/>
</dbReference>
<dbReference type="AlphaFoldDB" id="B7FZM3"/>